<dbReference type="Gene3D" id="3.80.10.10">
    <property type="entry name" value="Ribonuclease Inhibitor"/>
    <property type="match status" value="2"/>
</dbReference>
<dbReference type="Proteomes" id="UP000008144">
    <property type="component" value="Chromosome 4"/>
</dbReference>
<name>F7BKN7_CIOIN</name>
<dbReference type="FunFam" id="3.80.10.10:FF:000732">
    <property type="entry name" value="GD11101"/>
    <property type="match status" value="1"/>
</dbReference>
<reference evidence="6" key="1">
    <citation type="journal article" date="2002" name="Science">
        <title>The draft genome of Ciona intestinalis: insights into chordate and vertebrate origins.</title>
        <authorList>
            <person name="Dehal P."/>
            <person name="Satou Y."/>
            <person name="Campbell R.K."/>
            <person name="Chapman J."/>
            <person name="Degnan B."/>
            <person name="De Tomaso A."/>
            <person name="Davidson B."/>
            <person name="Di Gregorio A."/>
            <person name="Gelpke M."/>
            <person name="Goodstein D.M."/>
            <person name="Harafuji N."/>
            <person name="Hastings K.E."/>
            <person name="Ho I."/>
            <person name="Hotta K."/>
            <person name="Huang W."/>
            <person name="Kawashima T."/>
            <person name="Lemaire P."/>
            <person name="Martinez D."/>
            <person name="Meinertzhagen I.A."/>
            <person name="Necula S."/>
            <person name="Nonaka M."/>
            <person name="Putnam N."/>
            <person name="Rash S."/>
            <person name="Saiga H."/>
            <person name="Satake M."/>
            <person name="Terry A."/>
            <person name="Yamada L."/>
            <person name="Wang H.G."/>
            <person name="Awazu S."/>
            <person name="Azumi K."/>
            <person name="Boore J."/>
            <person name="Branno M."/>
            <person name="Chin-Bow S."/>
            <person name="DeSantis R."/>
            <person name="Doyle S."/>
            <person name="Francino P."/>
            <person name="Keys D.N."/>
            <person name="Haga S."/>
            <person name="Hayashi H."/>
            <person name="Hino K."/>
            <person name="Imai K.S."/>
            <person name="Inaba K."/>
            <person name="Kano S."/>
            <person name="Kobayashi K."/>
            <person name="Kobayashi M."/>
            <person name="Lee B.I."/>
            <person name="Makabe K.W."/>
            <person name="Manohar C."/>
            <person name="Matassi G."/>
            <person name="Medina M."/>
            <person name="Mochizuki Y."/>
            <person name="Mount S."/>
            <person name="Morishita T."/>
            <person name="Miura S."/>
            <person name="Nakayama A."/>
            <person name="Nishizaka S."/>
            <person name="Nomoto H."/>
            <person name="Ohta F."/>
            <person name="Oishi K."/>
            <person name="Rigoutsos I."/>
            <person name="Sano M."/>
            <person name="Sasaki A."/>
            <person name="Sasakura Y."/>
            <person name="Shoguchi E."/>
            <person name="Shin-i T."/>
            <person name="Spagnuolo A."/>
            <person name="Stainier D."/>
            <person name="Suzuki M.M."/>
            <person name="Tassy O."/>
            <person name="Takatori N."/>
            <person name="Tokuoka M."/>
            <person name="Yagi K."/>
            <person name="Yoshizaki F."/>
            <person name="Wada S."/>
            <person name="Zhang C."/>
            <person name="Hyatt P.D."/>
            <person name="Larimer F."/>
            <person name="Detter C."/>
            <person name="Doggett N."/>
            <person name="Glavina T."/>
            <person name="Hawkins T."/>
            <person name="Richardson P."/>
            <person name="Lucas S."/>
            <person name="Kohara Y."/>
            <person name="Levine M."/>
            <person name="Satoh N."/>
            <person name="Rokhsar D.S."/>
        </authorList>
    </citation>
    <scope>NUCLEOTIDE SEQUENCE [LARGE SCALE GENOMIC DNA]</scope>
</reference>
<dbReference type="InterPro" id="IPR032675">
    <property type="entry name" value="LRR_dom_sf"/>
</dbReference>
<dbReference type="HOGENOM" id="CLU_755109_0_0_1"/>
<dbReference type="KEGG" id="cin:100176360"/>
<feature type="chain" id="PRO_5014090689" evidence="4">
    <location>
        <begin position="24"/>
        <end position="305"/>
    </location>
</feature>
<dbReference type="OMA" id="GCEANDC"/>
<dbReference type="RefSeq" id="XP_002130708.1">
    <property type="nucleotide sequence ID" value="XM_002130672.5"/>
</dbReference>
<sequence length="305" mass="35131">MHRYWKLCIVVVLITVIGNYVNADCRYGCEANDCPCDCLTRKIQCSNKNVTEIGHFPSKAIYHRADFGGNLITILRRHQFKHKNMRNLHELQLSSNHLTTIEDGAFVGLQNLRTLYLSNNRIKVIRRETWTGLNSLKHLYLKNNLIEKIDGSCFEHIHSTLELLYLQQNRIQFISPRAFEKMTSLKTIDLSGNFISHMDGRFLSKTVALSFLFLSKNPWQCDDVTICSTMETLDRNEDIMLLDQVICHGPEKHKGKDGFDVLTELNCTNIVYPVYSEPDNASGKENSNVFLLFFSLILYFVLVSV</sequence>
<reference evidence="5" key="4">
    <citation type="submission" date="2025-09" db="UniProtKB">
        <authorList>
            <consortium name="Ensembl"/>
        </authorList>
    </citation>
    <scope>IDENTIFICATION</scope>
</reference>
<organism evidence="5 6">
    <name type="scientific">Ciona intestinalis</name>
    <name type="common">Transparent sea squirt</name>
    <name type="synonym">Ascidia intestinalis</name>
    <dbReference type="NCBI Taxonomy" id="7719"/>
    <lineage>
        <taxon>Eukaryota</taxon>
        <taxon>Metazoa</taxon>
        <taxon>Chordata</taxon>
        <taxon>Tunicata</taxon>
        <taxon>Ascidiacea</taxon>
        <taxon>Phlebobranchia</taxon>
        <taxon>Cionidae</taxon>
        <taxon>Ciona</taxon>
    </lineage>
</organism>
<keyword evidence="3" id="KW-0677">Repeat</keyword>
<dbReference type="STRING" id="7719.ENSCINP00000024720"/>
<protein>
    <submittedName>
        <fullName evidence="5">SLIT and NTRK-like protein 5</fullName>
    </submittedName>
</protein>
<dbReference type="AlphaFoldDB" id="F7BKN7"/>
<evidence type="ECO:0000313" key="6">
    <source>
        <dbReference type="Proteomes" id="UP000008144"/>
    </source>
</evidence>
<dbReference type="PANTHER" id="PTHR24366:SF161">
    <property type="entry name" value="TIR DOMAIN-CONTAINING PROTEIN"/>
    <property type="match status" value="1"/>
</dbReference>
<dbReference type="PANTHER" id="PTHR24366">
    <property type="entry name" value="IG(IMMUNOGLOBULIN) AND LRR(LEUCINE RICH REPEAT) DOMAINS"/>
    <property type="match status" value="1"/>
</dbReference>
<feature type="signal peptide" evidence="4">
    <location>
        <begin position="1"/>
        <end position="23"/>
    </location>
</feature>
<dbReference type="SMART" id="SM00365">
    <property type="entry name" value="LRR_SD22"/>
    <property type="match status" value="5"/>
</dbReference>
<dbReference type="InParanoid" id="F7BKN7"/>
<dbReference type="GeneID" id="100176360"/>
<accession>A0A1W2WGV6</accession>
<proteinExistence type="predicted"/>
<keyword evidence="2 4" id="KW-0732">Signal</keyword>
<evidence type="ECO:0000256" key="2">
    <source>
        <dbReference type="ARBA" id="ARBA00022729"/>
    </source>
</evidence>
<gene>
    <name evidence="5" type="primary">LOC100176360</name>
</gene>
<evidence type="ECO:0000313" key="5">
    <source>
        <dbReference type="Ensembl" id="ENSCINP00000024720.2"/>
    </source>
</evidence>
<keyword evidence="6" id="KW-1185">Reference proteome</keyword>
<reference evidence="5" key="2">
    <citation type="journal article" date="2008" name="Genome Biol.">
        <title>Improved genome assembly and evidence-based global gene model set for the chordate Ciona intestinalis: new insight into intron and operon populations.</title>
        <authorList>
            <person name="Satou Y."/>
            <person name="Mineta K."/>
            <person name="Ogasawara M."/>
            <person name="Sasakura Y."/>
            <person name="Shoguchi E."/>
            <person name="Ueno K."/>
            <person name="Yamada L."/>
            <person name="Matsumoto J."/>
            <person name="Wasserscheid J."/>
            <person name="Dewar K."/>
            <person name="Wiley G.B."/>
            <person name="Macmil S.L."/>
            <person name="Roe B.A."/>
            <person name="Zeller R.W."/>
            <person name="Hastings K.E."/>
            <person name="Lemaire P."/>
            <person name="Lindquist E."/>
            <person name="Endo T."/>
            <person name="Hotta K."/>
            <person name="Inaba K."/>
        </authorList>
    </citation>
    <scope>NUCLEOTIDE SEQUENCE [LARGE SCALE GENOMIC DNA]</scope>
    <source>
        <strain evidence="5">wild type</strain>
    </source>
</reference>
<dbReference type="InterPro" id="IPR001611">
    <property type="entry name" value="Leu-rich_rpt"/>
</dbReference>
<accession>F7BKN7</accession>
<evidence type="ECO:0000256" key="4">
    <source>
        <dbReference type="SAM" id="SignalP"/>
    </source>
</evidence>
<dbReference type="SUPFAM" id="SSF52058">
    <property type="entry name" value="L domain-like"/>
    <property type="match status" value="1"/>
</dbReference>
<dbReference type="InterPro" id="IPR003591">
    <property type="entry name" value="Leu-rich_rpt_typical-subtyp"/>
</dbReference>
<dbReference type="EMBL" id="EAAA01002017">
    <property type="status" value="NOT_ANNOTATED_CDS"/>
    <property type="molecule type" value="Genomic_DNA"/>
</dbReference>
<dbReference type="GeneTree" id="ENSGT00940000174404"/>
<dbReference type="Pfam" id="PF13855">
    <property type="entry name" value="LRR_8"/>
    <property type="match status" value="2"/>
</dbReference>
<dbReference type="OrthoDB" id="694479at2759"/>
<dbReference type="SMART" id="SM00369">
    <property type="entry name" value="LRR_TYP"/>
    <property type="match status" value="5"/>
</dbReference>
<keyword evidence="1" id="KW-0433">Leucine-rich repeat</keyword>
<evidence type="ECO:0000256" key="1">
    <source>
        <dbReference type="ARBA" id="ARBA00022614"/>
    </source>
</evidence>
<evidence type="ECO:0000256" key="3">
    <source>
        <dbReference type="ARBA" id="ARBA00022737"/>
    </source>
</evidence>
<dbReference type="PROSITE" id="PS51450">
    <property type="entry name" value="LRR"/>
    <property type="match status" value="3"/>
</dbReference>
<reference evidence="5" key="3">
    <citation type="submission" date="2025-08" db="UniProtKB">
        <authorList>
            <consortium name="Ensembl"/>
        </authorList>
    </citation>
    <scope>IDENTIFICATION</scope>
</reference>
<dbReference type="Ensembl" id="ENSCINT00000024966.2">
    <property type="protein sequence ID" value="ENSCINP00000024720.2"/>
    <property type="gene ID" value="ENSCING00000013477.2"/>
</dbReference>